<keyword evidence="3" id="KW-1185">Reference proteome</keyword>
<dbReference type="HOGENOM" id="CLU_1068928_0_0_0"/>
<name>B1ZVJ2_OPITP</name>
<keyword evidence="1" id="KW-0732">Signal</keyword>
<gene>
    <name evidence="2" type="ordered locus">Oter_0801</name>
</gene>
<evidence type="ECO:0000313" key="2">
    <source>
        <dbReference type="EMBL" id="ACB74089.1"/>
    </source>
</evidence>
<sequence>MSSIRSFLLLLFSFSAALGAAAAEPLRLDAIAIARFQQTAPGQWTSKQGLLTVLGQFRETSTTPVPSTVTVPAAALERNLVSYDAWLAYRKLSSVATDNFVADPESVHYRIGERDYLDIAPSPEPRISHGSLLNLSARGYVAPGKPMIGGFVIDAQHRWVLVRAVGPTLATQGVASPLPDPFLTIYHGATGLNYNDDWGASFDAAEIARVSAQVGAFPLPMGAKDAAILVELPPGIYTAHVVTETETSGDVLLEIYSVPE</sequence>
<evidence type="ECO:0000256" key="1">
    <source>
        <dbReference type="SAM" id="SignalP"/>
    </source>
</evidence>
<reference evidence="2 3" key="1">
    <citation type="journal article" date="2011" name="J. Bacteriol.">
        <title>Genome sequence of the verrucomicrobium Opitutus terrae PB90-1, an abundant inhabitant of rice paddy soil ecosystems.</title>
        <authorList>
            <person name="van Passel M.W."/>
            <person name="Kant R."/>
            <person name="Palva A."/>
            <person name="Copeland A."/>
            <person name="Lucas S."/>
            <person name="Lapidus A."/>
            <person name="Glavina del Rio T."/>
            <person name="Pitluck S."/>
            <person name="Goltsman E."/>
            <person name="Clum A."/>
            <person name="Sun H."/>
            <person name="Schmutz J."/>
            <person name="Larimer F.W."/>
            <person name="Land M.L."/>
            <person name="Hauser L."/>
            <person name="Kyrpides N."/>
            <person name="Mikhailova N."/>
            <person name="Richardson P.P."/>
            <person name="Janssen P.H."/>
            <person name="de Vos W.M."/>
            <person name="Smidt H."/>
        </authorList>
    </citation>
    <scope>NUCLEOTIDE SEQUENCE [LARGE SCALE GENOMIC DNA]</scope>
    <source>
        <strain evidence="3">DSM 11246 / JCM 15787 / PB90-1</strain>
    </source>
</reference>
<dbReference type="OrthoDB" id="202909at2"/>
<organism evidence="2 3">
    <name type="scientific">Opitutus terrae (strain DSM 11246 / JCM 15787 / PB90-1)</name>
    <dbReference type="NCBI Taxonomy" id="452637"/>
    <lineage>
        <taxon>Bacteria</taxon>
        <taxon>Pseudomonadati</taxon>
        <taxon>Verrucomicrobiota</taxon>
        <taxon>Opitutia</taxon>
        <taxon>Opitutales</taxon>
        <taxon>Opitutaceae</taxon>
        <taxon>Opitutus</taxon>
    </lineage>
</organism>
<dbReference type="Proteomes" id="UP000007013">
    <property type="component" value="Chromosome"/>
</dbReference>
<dbReference type="RefSeq" id="WP_012373627.1">
    <property type="nucleotide sequence ID" value="NC_010571.1"/>
</dbReference>
<dbReference type="AlphaFoldDB" id="B1ZVJ2"/>
<accession>B1ZVJ2</accession>
<dbReference type="KEGG" id="ote:Oter_0801"/>
<dbReference type="STRING" id="452637.Oter_0801"/>
<evidence type="ECO:0000313" key="3">
    <source>
        <dbReference type="Proteomes" id="UP000007013"/>
    </source>
</evidence>
<protein>
    <submittedName>
        <fullName evidence="2">Uncharacterized protein</fullName>
    </submittedName>
</protein>
<feature type="chain" id="PRO_5002774956" evidence="1">
    <location>
        <begin position="23"/>
        <end position="260"/>
    </location>
</feature>
<dbReference type="EMBL" id="CP001032">
    <property type="protein sequence ID" value="ACB74089.1"/>
    <property type="molecule type" value="Genomic_DNA"/>
</dbReference>
<proteinExistence type="predicted"/>
<feature type="signal peptide" evidence="1">
    <location>
        <begin position="1"/>
        <end position="22"/>
    </location>
</feature>
<dbReference type="eggNOG" id="COG3391">
    <property type="taxonomic scope" value="Bacteria"/>
</dbReference>